<sequence length="136" mass="14880">MFSTFADVFGSDDNETKKLNSTKDPFASSLSAAVDPFGISSDMKLSASSQRFDDSPFVVETVNEQSDRSHNGKETLSSLNWNAYQNSSNERTSDSATTFDPLEDIPNKTTGLSINNNNNITHSKSINLMNPFSIPT</sequence>
<accession>A0A8S3BR19</accession>
<dbReference type="EMBL" id="CAJOBJ010160480">
    <property type="protein sequence ID" value="CAF4843956.1"/>
    <property type="molecule type" value="Genomic_DNA"/>
</dbReference>
<feature type="non-terminal residue" evidence="2">
    <location>
        <position position="136"/>
    </location>
</feature>
<feature type="region of interest" description="Disordered" evidence="1">
    <location>
        <begin position="1"/>
        <end position="25"/>
    </location>
</feature>
<feature type="compositionally biased region" description="Polar residues" evidence="1">
    <location>
        <begin position="86"/>
        <end position="98"/>
    </location>
</feature>
<feature type="region of interest" description="Disordered" evidence="1">
    <location>
        <begin position="86"/>
        <end position="106"/>
    </location>
</feature>
<organism evidence="2 3">
    <name type="scientific">Rotaria magnacalcarata</name>
    <dbReference type="NCBI Taxonomy" id="392030"/>
    <lineage>
        <taxon>Eukaryota</taxon>
        <taxon>Metazoa</taxon>
        <taxon>Spiralia</taxon>
        <taxon>Gnathifera</taxon>
        <taxon>Rotifera</taxon>
        <taxon>Eurotatoria</taxon>
        <taxon>Bdelloidea</taxon>
        <taxon>Philodinida</taxon>
        <taxon>Philodinidae</taxon>
        <taxon>Rotaria</taxon>
    </lineage>
</organism>
<evidence type="ECO:0000313" key="2">
    <source>
        <dbReference type="EMBL" id="CAF4843956.1"/>
    </source>
</evidence>
<evidence type="ECO:0000313" key="3">
    <source>
        <dbReference type="Proteomes" id="UP000681720"/>
    </source>
</evidence>
<protein>
    <submittedName>
        <fullName evidence="2">Uncharacterized protein</fullName>
    </submittedName>
</protein>
<name>A0A8S3BR19_9BILA</name>
<comment type="caution">
    <text evidence="2">The sequence shown here is derived from an EMBL/GenBank/DDBJ whole genome shotgun (WGS) entry which is preliminary data.</text>
</comment>
<reference evidence="2" key="1">
    <citation type="submission" date="2021-02" db="EMBL/GenBank/DDBJ databases">
        <authorList>
            <person name="Nowell W R."/>
        </authorList>
    </citation>
    <scope>NUCLEOTIDE SEQUENCE</scope>
</reference>
<gene>
    <name evidence="2" type="ORF">GIL414_LOCUS49068</name>
</gene>
<evidence type="ECO:0000256" key="1">
    <source>
        <dbReference type="SAM" id="MobiDB-lite"/>
    </source>
</evidence>
<proteinExistence type="predicted"/>
<dbReference type="AlphaFoldDB" id="A0A8S3BR19"/>
<dbReference type="Proteomes" id="UP000681720">
    <property type="component" value="Unassembled WGS sequence"/>
</dbReference>